<organism evidence="2 3">
    <name type="scientific">Sanguibacter hominis ATCC BAA-789</name>
    <dbReference type="NCBI Taxonomy" id="1312740"/>
    <lineage>
        <taxon>Bacteria</taxon>
        <taxon>Bacillati</taxon>
        <taxon>Actinomycetota</taxon>
        <taxon>Actinomycetes</taxon>
        <taxon>Micrococcales</taxon>
        <taxon>Sanguibacteraceae</taxon>
        <taxon>Sanguibacter</taxon>
    </lineage>
</organism>
<feature type="chain" id="PRO_5040849340" evidence="1">
    <location>
        <begin position="35"/>
        <end position="247"/>
    </location>
</feature>
<sequence>MACTISGARRAVAVVATAALLLVGAATAAAPAHAADPKPTITIGTIKNKSVTRGKTATIKPVYKTKGNVKVVRAQLHVVKNRHFLHRYKRSVKLPAGKYKITTLITYKTWRPRKVTDVRLKTVTVPLTQGAATLRCTVGGIVSFEYTHRDPTHRASLECVDPVTRGTVTYGPVDLWFSKDQGIWIGHGLRGDGFALANLWAKGAQDTIVAPRDELKAFVSTRTTRTVKDWSYEKTKQKVQWVTVRPR</sequence>
<keyword evidence="1" id="KW-0732">Signal</keyword>
<reference evidence="2 3" key="1">
    <citation type="submission" date="2020-04" db="EMBL/GenBank/DDBJ databases">
        <title>MicrobeNet Type strains.</title>
        <authorList>
            <person name="Nicholson A.C."/>
        </authorList>
    </citation>
    <scope>NUCLEOTIDE SEQUENCE [LARGE SCALE GENOMIC DNA]</scope>
    <source>
        <strain evidence="2 3">ATCC BAA-789</strain>
    </source>
</reference>
<evidence type="ECO:0000313" key="2">
    <source>
        <dbReference type="EMBL" id="NKX92836.1"/>
    </source>
</evidence>
<protein>
    <submittedName>
        <fullName evidence="2">Uncharacterized protein</fullName>
    </submittedName>
</protein>
<dbReference type="Proteomes" id="UP000774283">
    <property type="component" value="Unassembled WGS sequence"/>
</dbReference>
<proteinExistence type="predicted"/>
<evidence type="ECO:0000256" key="1">
    <source>
        <dbReference type="SAM" id="SignalP"/>
    </source>
</evidence>
<accession>A0A9X5FF34</accession>
<evidence type="ECO:0000313" key="3">
    <source>
        <dbReference type="Proteomes" id="UP000774283"/>
    </source>
</evidence>
<comment type="caution">
    <text evidence="2">The sequence shown here is derived from an EMBL/GenBank/DDBJ whole genome shotgun (WGS) entry which is preliminary data.</text>
</comment>
<dbReference type="EMBL" id="JAAXOW010000001">
    <property type="protein sequence ID" value="NKX92836.1"/>
    <property type="molecule type" value="Genomic_DNA"/>
</dbReference>
<feature type="signal peptide" evidence="1">
    <location>
        <begin position="1"/>
        <end position="34"/>
    </location>
</feature>
<dbReference type="RefSeq" id="WP_168446825.1">
    <property type="nucleotide sequence ID" value="NZ_JAAXOW010000001.1"/>
</dbReference>
<name>A0A9X5FF34_9MICO</name>
<keyword evidence="3" id="KW-1185">Reference proteome</keyword>
<dbReference type="AlphaFoldDB" id="A0A9X5FF34"/>
<gene>
    <name evidence="2" type="ORF">HF995_06035</name>
</gene>